<dbReference type="EMBL" id="AE008692">
    <property type="protein sequence ID" value="AAV90526.1"/>
    <property type="molecule type" value="Genomic_DNA"/>
</dbReference>
<dbReference type="GO" id="GO:0033014">
    <property type="term" value="P:tetrapyrrole biosynthetic process"/>
    <property type="evidence" value="ECO:0007669"/>
    <property type="project" value="InterPro"/>
</dbReference>
<evidence type="ECO:0000313" key="2">
    <source>
        <dbReference type="EMBL" id="AAV90526.1"/>
    </source>
</evidence>
<proteinExistence type="predicted"/>
<sequence>MLREWQLNNRVQDKLLILRPEPGATATAKRAEKVGWQVIKTPLATAISIPWSINESLSFDAVMVTSAQAIYHGGSELDKLKDYPLYVVGKATEAAARQAGFQHIVTAEGNGASVLCCLERDKRMRILRLCGEIYKDYEYKNFSRKENTQFFIKILYRMQNIASLPIEACQALVENAIVLLHSSRFAEQFRLLLAKTDINPDRVQIAVISPAVAEQIGKEWRAMAIAEYPDDTSLLKAAASLK</sequence>
<dbReference type="CDD" id="cd06578">
    <property type="entry name" value="HemD"/>
    <property type="match status" value="1"/>
</dbReference>
<dbReference type="RefSeq" id="WP_011241627.1">
    <property type="nucleotide sequence ID" value="NC_006526.2"/>
</dbReference>
<reference evidence="2 3" key="1">
    <citation type="journal article" date="2005" name="Nat. Biotechnol.">
        <title>The genome sequence of the ethanologenic bacterium Zymomonas mobilis ZM4.</title>
        <authorList>
            <person name="Seo J.S."/>
            <person name="Chong H."/>
            <person name="Park H.S."/>
            <person name="Yoon K.O."/>
            <person name="Jung C."/>
            <person name="Kim J.J."/>
            <person name="Hong J.H."/>
            <person name="Kim H."/>
            <person name="Kim J.H."/>
            <person name="Kil J.I."/>
            <person name="Park C.J."/>
            <person name="Oh H.M."/>
            <person name="Lee J.S."/>
            <person name="Jin S.J."/>
            <person name="Um H.W."/>
            <person name="Lee H.J."/>
            <person name="Oh S.J."/>
            <person name="Kim J.Y."/>
            <person name="Kang H.L."/>
            <person name="Lee S.Y."/>
            <person name="Lee K.J."/>
            <person name="Kang H.S."/>
        </authorList>
    </citation>
    <scope>NUCLEOTIDE SEQUENCE [LARGE SCALE GENOMIC DNA]</scope>
    <source>
        <strain evidence="3">ATCC 31821 / ZM4 / CP4</strain>
    </source>
</reference>
<gene>
    <name evidence="2" type="ordered locus">ZMO1902</name>
</gene>
<dbReference type="InterPro" id="IPR036108">
    <property type="entry name" value="4pyrrol_syn_uPrphyn_synt_sf"/>
</dbReference>
<dbReference type="GO" id="GO:0004852">
    <property type="term" value="F:uroporphyrinogen-III synthase activity"/>
    <property type="evidence" value="ECO:0007669"/>
    <property type="project" value="InterPro"/>
</dbReference>
<name>Q5NL84_ZYMMO</name>
<dbReference type="HOGENOM" id="CLU_011276_10_2_5"/>
<dbReference type="Pfam" id="PF02602">
    <property type="entry name" value="HEM4"/>
    <property type="match status" value="1"/>
</dbReference>
<dbReference type="STRING" id="264203.ZMO1902"/>
<dbReference type="KEGG" id="zmo:ZMO1902"/>
<dbReference type="eggNOG" id="COG1587">
    <property type="taxonomic scope" value="Bacteria"/>
</dbReference>
<evidence type="ECO:0000313" key="3">
    <source>
        <dbReference type="Proteomes" id="UP000001173"/>
    </source>
</evidence>
<reference evidence="2 3" key="2">
    <citation type="journal article" date="2009" name="Nat. Biotechnol.">
        <title>Improved genome annotation for Zymomonas mobilis.</title>
        <authorList>
            <person name="Yang S."/>
            <person name="Pappas K.M."/>
            <person name="Hauser L.J."/>
            <person name="Land M.L."/>
            <person name="Chen G.L."/>
            <person name="Hurst G.B."/>
            <person name="Pan C."/>
            <person name="Kouvelis V.N."/>
            <person name="Typas M.A."/>
            <person name="Pelletier D.A."/>
            <person name="Klingeman D.M."/>
            <person name="Chang Y.J."/>
            <person name="Samatova N.F."/>
            <person name="Brown S.D."/>
        </authorList>
    </citation>
    <scope>NUCLEOTIDE SEQUENCE [LARGE SCALE GENOMIC DNA]</scope>
    <source>
        <strain evidence="3">ATCC 31821 / ZM4 / CP4</strain>
    </source>
</reference>
<keyword evidence="3" id="KW-1185">Reference proteome</keyword>
<protein>
    <submittedName>
        <fullName evidence="2">Uroporphyrinogen III synthase HEM4</fullName>
    </submittedName>
</protein>
<evidence type="ECO:0000259" key="1">
    <source>
        <dbReference type="Pfam" id="PF02602"/>
    </source>
</evidence>
<dbReference type="Gene3D" id="3.40.50.10090">
    <property type="match status" value="2"/>
</dbReference>
<dbReference type="InterPro" id="IPR003754">
    <property type="entry name" value="4pyrrol_synth_uPrphyn_synth"/>
</dbReference>
<organism evidence="2 3">
    <name type="scientific">Zymomonas mobilis subsp. mobilis (strain ATCC 31821 / ZM4 / CP4)</name>
    <dbReference type="NCBI Taxonomy" id="264203"/>
    <lineage>
        <taxon>Bacteria</taxon>
        <taxon>Pseudomonadati</taxon>
        <taxon>Pseudomonadota</taxon>
        <taxon>Alphaproteobacteria</taxon>
        <taxon>Sphingomonadales</taxon>
        <taxon>Zymomonadaceae</taxon>
        <taxon>Zymomonas</taxon>
    </lineage>
</organism>
<dbReference type="Proteomes" id="UP000001173">
    <property type="component" value="Chromosome"/>
</dbReference>
<feature type="domain" description="Tetrapyrrole biosynthesis uroporphyrinogen III synthase" evidence="1">
    <location>
        <begin position="27"/>
        <end position="235"/>
    </location>
</feature>
<accession>Q5NL84</accession>
<dbReference type="AlphaFoldDB" id="Q5NL84"/>
<dbReference type="SUPFAM" id="SSF69618">
    <property type="entry name" value="HemD-like"/>
    <property type="match status" value="1"/>
</dbReference>